<dbReference type="EMBL" id="MGLG01000049">
    <property type="protein sequence ID" value="OGN39820.1"/>
    <property type="molecule type" value="Genomic_DNA"/>
</dbReference>
<name>A0A1F8HS23_9BACT</name>
<sequence>MITLCLQRNRKTIFAAISPEIHKRMRVFAWTNNISLQDIMEFVYNQFGNISQKSIAKYLQNSGNQPK</sequence>
<proteinExistence type="predicted"/>
<evidence type="ECO:0000313" key="1">
    <source>
        <dbReference type="EMBL" id="OGN39820.1"/>
    </source>
</evidence>
<reference evidence="1 2" key="1">
    <citation type="journal article" date="2016" name="Nat. Commun.">
        <title>Thousands of microbial genomes shed light on interconnected biogeochemical processes in an aquifer system.</title>
        <authorList>
            <person name="Anantharaman K."/>
            <person name="Brown C.T."/>
            <person name="Hug L.A."/>
            <person name="Sharon I."/>
            <person name="Castelle C.J."/>
            <person name="Probst A.J."/>
            <person name="Thomas B.C."/>
            <person name="Singh A."/>
            <person name="Wilkins M.J."/>
            <person name="Karaoz U."/>
            <person name="Brodie E.L."/>
            <person name="Williams K.H."/>
            <person name="Hubbard S.S."/>
            <person name="Banfield J.F."/>
        </authorList>
    </citation>
    <scope>NUCLEOTIDE SEQUENCE [LARGE SCALE GENOMIC DNA]</scope>
</reference>
<gene>
    <name evidence="1" type="ORF">A2606_03530</name>
</gene>
<accession>A0A1F8HS23</accession>
<dbReference type="AlphaFoldDB" id="A0A1F8HS23"/>
<dbReference type="Proteomes" id="UP000178043">
    <property type="component" value="Unassembled WGS sequence"/>
</dbReference>
<protein>
    <submittedName>
        <fullName evidence="1">Uncharacterized protein</fullName>
    </submittedName>
</protein>
<organism evidence="1 2">
    <name type="scientific">Candidatus Yanofskybacteria bacterium RIFOXYD1_FULL_42_10</name>
    <dbReference type="NCBI Taxonomy" id="1802718"/>
    <lineage>
        <taxon>Bacteria</taxon>
        <taxon>Candidatus Yanofskyibacteriota</taxon>
    </lineage>
</organism>
<evidence type="ECO:0000313" key="2">
    <source>
        <dbReference type="Proteomes" id="UP000178043"/>
    </source>
</evidence>
<comment type="caution">
    <text evidence="1">The sequence shown here is derived from an EMBL/GenBank/DDBJ whole genome shotgun (WGS) entry which is preliminary data.</text>
</comment>